<evidence type="ECO:0000313" key="2">
    <source>
        <dbReference type="EMBL" id="MDJ1169547.1"/>
    </source>
</evidence>
<feature type="region of interest" description="Disordered" evidence="1">
    <location>
        <begin position="32"/>
        <end position="70"/>
    </location>
</feature>
<proteinExistence type="predicted"/>
<reference evidence="2 3" key="1">
    <citation type="submission" date="2023-01" db="EMBL/GenBank/DDBJ databases">
        <title>Novel diversity within Roseofilum (Cyanobacteria; Desertifilaceae) from marine benthic mats with descriptions of four novel species.</title>
        <authorList>
            <person name="Wang Y."/>
            <person name="Berthold D.E."/>
            <person name="Hu J."/>
            <person name="Lefler F.W."/>
            <person name="Laughinghouse H.D. IV."/>
        </authorList>
    </citation>
    <scope>NUCLEOTIDE SEQUENCE [LARGE SCALE GENOMIC DNA]</scope>
    <source>
        <strain evidence="2 3">BLCC-M154</strain>
    </source>
</reference>
<name>A0ABT7ARL4_9CYAN</name>
<evidence type="ECO:0008006" key="4">
    <source>
        <dbReference type="Google" id="ProtNLM"/>
    </source>
</evidence>
<protein>
    <recommendedName>
        <fullName evidence="4">Lipoprotein</fullName>
    </recommendedName>
</protein>
<gene>
    <name evidence="2" type="ORF">PMG71_08930</name>
</gene>
<evidence type="ECO:0000313" key="3">
    <source>
        <dbReference type="Proteomes" id="UP001235303"/>
    </source>
</evidence>
<keyword evidence="3" id="KW-1185">Reference proteome</keyword>
<accession>A0ABT7ARL4</accession>
<comment type="caution">
    <text evidence="2">The sequence shown here is derived from an EMBL/GenBank/DDBJ whole genome shotgun (WGS) entry which is preliminary data.</text>
</comment>
<evidence type="ECO:0000256" key="1">
    <source>
        <dbReference type="SAM" id="MobiDB-lite"/>
    </source>
</evidence>
<dbReference type="EMBL" id="JAQOSP010000063">
    <property type="protein sequence ID" value="MDJ1169547.1"/>
    <property type="molecule type" value="Genomic_DNA"/>
</dbReference>
<sequence>MGMGTQLSLDKYTAILFVGTLAIAACSQPSVAHSSINQVERPHRDLMQLLKGYEPPDNGSPDSTGDTGGR</sequence>
<dbReference type="RefSeq" id="WP_283753305.1">
    <property type="nucleotide sequence ID" value="NZ_JAQOSP010000063.1"/>
</dbReference>
<organism evidence="2 3">
    <name type="scientific">Roseofilum acuticapitatum BLCC-M154</name>
    <dbReference type="NCBI Taxonomy" id="3022444"/>
    <lineage>
        <taxon>Bacteria</taxon>
        <taxon>Bacillati</taxon>
        <taxon>Cyanobacteriota</taxon>
        <taxon>Cyanophyceae</taxon>
        <taxon>Desertifilales</taxon>
        <taxon>Desertifilaceae</taxon>
        <taxon>Roseofilum</taxon>
        <taxon>Roseofilum acuticapitatum</taxon>
    </lineage>
</organism>
<feature type="compositionally biased region" description="Polar residues" evidence="1">
    <location>
        <begin position="60"/>
        <end position="70"/>
    </location>
</feature>
<dbReference type="Proteomes" id="UP001235303">
    <property type="component" value="Unassembled WGS sequence"/>
</dbReference>